<accession>A0AAD4MKN8</accession>
<gene>
    <name evidence="1" type="ORF">DdX_18200</name>
</gene>
<evidence type="ECO:0000313" key="2">
    <source>
        <dbReference type="Proteomes" id="UP001201812"/>
    </source>
</evidence>
<comment type="caution">
    <text evidence="1">The sequence shown here is derived from an EMBL/GenBank/DDBJ whole genome shotgun (WGS) entry which is preliminary data.</text>
</comment>
<keyword evidence="2" id="KW-1185">Reference proteome</keyword>
<reference evidence="1" key="1">
    <citation type="submission" date="2022-01" db="EMBL/GenBank/DDBJ databases">
        <title>Genome Sequence Resource for Two Populations of Ditylenchus destructor, the Migratory Endoparasitic Phytonematode.</title>
        <authorList>
            <person name="Zhang H."/>
            <person name="Lin R."/>
            <person name="Xie B."/>
        </authorList>
    </citation>
    <scope>NUCLEOTIDE SEQUENCE</scope>
    <source>
        <strain evidence="1">BazhouSP</strain>
    </source>
</reference>
<dbReference type="EMBL" id="JAKKPZ010000243">
    <property type="protein sequence ID" value="KAI1697925.1"/>
    <property type="molecule type" value="Genomic_DNA"/>
</dbReference>
<sequence>MAPLPFCSPISSRVLTVLAQSAVGLVVPRNDPAADHLQRVTPNCSLSTGAGTVIQRLVVGPARTTFSCLILS</sequence>
<dbReference type="AlphaFoldDB" id="A0AAD4MKN8"/>
<protein>
    <submittedName>
        <fullName evidence="1">Uncharacterized protein</fullName>
    </submittedName>
</protein>
<dbReference type="Proteomes" id="UP001201812">
    <property type="component" value="Unassembled WGS sequence"/>
</dbReference>
<name>A0AAD4MKN8_9BILA</name>
<organism evidence="1 2">
    <name type="scientific">Ditylenchus destructor</name>
    <dbReference type="NCBI Taxonomy" id="166010"/>
    <lineage>
        <taxon>Eukaryota</taxon>
        <taxon>Metazoa</taxon>
        <taxon>Ecdysozoa</taxon>
        <taxon>Nematoda</taxon>
        <taxon>Chromadorea</taxon>
        <taxon>Rhabditida</taxon>
        <taxon>Tylenchina</taxon>
        <taxon>Tylenchomorpha</taxon>
        <taxon>Sphaerularioidea</taxon>
        <taxon>Anguinidae</taxon>
        <taxon>Anguininae</taxon>
        <taxon>Ditylenchus</taxon>
    </lineage>
</organism>
<proteinExistence type="predicted"/>
<evidence type="ECO:0000313" key="1">
    <source>
        <dbReference type="EMBL" id="KAI1697925.1"/>
    </source>
</evidence>